<dbReference type="EMBL" id="FNFF01000009">
    <property type="protein sequence ID" value="SDK62981.1"/>
    <property type="molecule type" value="Genomic_DNA"/>
</dbReference>
<evidence type="ECO:0000313" key="2">
    <source>
        <dbReference type="EMBL" id="SDK62981.1"/>
    </source>
</evidence>
<evidence type="ECO:0000259" key="1">
    <source>
        <dbReference type="PROSITE" id="PS51186"/>
    </source>
</evidence>
<feature type="domain" description="N-acetyltransferase" evidence="1">
    <location>
        <begin position="24"/>
        <end position="177"/>
    </location>
</feature>
<accession>A0A1G9DGG4</accession>
<dbReference type="PANTHER" id="PTHR39173">
    <property type="entry name" value="ACETYLTRANSFERASE"/>
    <property type="match status" value="1"/>
</dbReference>
<dbReference type="SUPFAM" id="SSF55729">
    <property type="entry name" value="Acyl-CoA N-acyltransferases (Nat)"/>
    <property type="match status" value="1"/>
</dbReference>
<dbReference type="AlphaFoldDB" id="A0A1G9DGG4"/>
<keyword evidence="3" id="KW-1185">Reference proteome</keyword>
<name>A0A1G9DGG4_9ACTN</name>
<dbReference type="CDD" id="cd04301">
    <property type="entry name" value="NAT_SF"/>
    <property type="match status" value="1"/>
</dbReference>
<reference evidence="2 3" key="1">
    <citation type="submission" date="2016-10" db="EMBL/GenBank/DDBJ databases">
        <authorList>
            <person name="de Groot N.N."/>
        </authorList>
    </citation>
    <scope>NUCLEOTIDE SEQUENCE [LARGE SCALE GENOMIC DNA]</scope>
    <source>
        <strain evidence="2 3">CGMCC 4.5727</strain>
    </source>
</reference>
<dbReference type="Pfam" id="PF13302">
    <property type="entry name" value="Acetyltransf_3"/>
    <property type="match status" value="1"/>
</dbReference>
<organism evidence="2 3">
    <name type="scientific">Streptomyces indicus</name>
    <dbReference type="NCBI Taxonomy" id="417292"/>
    <lineage>
        <taxon>Bacteria</taxon>
        <taxon>Bacillati</taxon>
        <taxon>Actinomycetota</taxon>
        <taxon>Actinomycetes</taxon>
        <taxon>Kitasatosporales</taxon>
        <taxon>Streptomycetaceae</taxon>
        <taxon>Streptomyces</taxon>
    </lineage>
</organism>
<dbReference type="Proteomes" id="UP000199155">
    <property type="component" value="Unassembled WGS sequence"/>
</dbReference>
<dbReference type="GO" id="GO:0016747">
    <property type="term" value="F:acyltransferase activity, transferring groups other than amino-acyl groups"/>
    <property type="evidence" value="ECO:0007669"/>
    <property type="project" value="InterPro"/>
</dbReference>
<keyword evidence="2" id="KW-0808">Transferase</keyword>
<dbReference type="STRING" id="417292.SAMN05421806_109222"/>
<dbReference type="InterPro" id="IPR016181">
    <property type="entry name" value="Acyl_CoA_acyltransferase"/>
</dbReference>
<sequence length="183" mass="20509">MRPGLILPDVRVRASFVAAQEEDIAAGDLTGALDRELPVYGADWHTPEGFARYVNDVREEALEEGRRPAGFVPATWYWFVAGDTYLGRIQLRHRLTSQLLAYGGHIGYRVRPSARRQGHATAMLRAVLPHAHRLGLDRVLVTCDHDNTGSRKVIEANGGVLEDERDGKLRYWVATQPRIRDAS</sequence>
<evidence type="ECO:0000313" key="3">
    <source>
        <dbReference type="Proteomes" id="UP000199155"/>
    </source>
</evidence>
<dbReference type="PROSITE" id="PS51186">
    <property type="entry name" value="GNAT"/>
    <property type="match status" value="1"/>
</dbReference>
<dbReference type="InterPro" id="IPR000182">
    <property type="entry name" value="GNAT_dom"/>
</dbReference>
<dbReference type="Gene3D" id="3.40.630.30">
    <property type="match status" value="1"/>
</dbReference>
<protein>
    <submittedName>
        <fullName evidence="2">Predicted acetyltransferase</fullName>
    </submittedName>
</protein>
<dbReference type="PANTHER" id="PTHR39173:SF1">
    <property type="entry name" value="ACETYLTRANSFERASE"/>
    <property type="match status" value="1"/>
</dbReference>
<gene>
    <name evidence="2" type="ORF">SAMN05421806_109222</name>
</gene>
<proteinExistence type="predicted"/>